<dbReference type="EMBL" id="CAJVQB010000450">
    <property type="protein sequence ID" value="CAG8490141.1"/>
    <property type="molecule type" value="Genomic_DNA"/>
</dbReference>
<evidence type="ECO:0000256" key="1">
    <source>
        <dbReference type="SAM" id="Coils"/>
    </source>
</evidence>
<feature type="non-terminal residue" evidence="2">
    <location>
        <position position="1"/>
    </location>
</feature>
<evidence type="ECO:0000313" key="3">
    <source>
        <dbReference type="Proteomes" id="UP000789901"/>
    </source>
</evidence>
<dbReference type="Proteomes" id="UP000789901">
    <property type="component" value="Unassembled WGS sequence"/>
</dbReference>
<evidence type="ECO:0000313" key="2">
    <source>
        <dbReference type="EMBL" id="CAG8490141.1"/>
    </source>
</evidence>
<keyword evidence="3" id="KW-1185">Reference proteome</keyword>
<protein>
    <submittedName>
        <fullName evidence="2">39055_t:CDS:1</fullName>
    </submittedName>
</protein>
<name>A0ABM8W016_GIGMA</name>
<feature type="coiled-coil region" evidence="1">
    <location>
        <begin position="108"/>
        <end position="135"/>
    </location>
</feature>
<keyword evidence="1" id="KW-0175">Coiled coil</keyword>
<proteinExistence type="predicted"/>
<comment type="caution">
    <text evidence="2">The sequence shown here is derived from an EMBL/GenBank/DDBJ whole genome shotgun (WGS) entry which is preliminary data.</text>
</comment>
<organism evidence="2 3">
    <name type="scientific">Gigaspora margarita</name>
    <dbReference type="NCBI Taxonomy" id="4874"/>
    <lineage>
        <taxon>Eukaryota</taxon>
        <taxon>Fungi</taxon>
        <taxon>Fungi incertae sedis</taxon>
        <taxon>Mucoromycota</taxon>
        <taxon>Glomeromycotina</taxon>
        <taxon>Glomeromycetes</taxon>
        <taxon>Diversisporales</taxon>
        <taxon>Gigasporaceae</taxon>
        <taxon>Gigaspora</taxon>
    </lineage>
</organism>
<sequence>IEEIIDLYAQIPTFHPDYKPIIDRLPPSIVNKAFDQLLNFKRNPVLPEEITERSDRIENYLRQKDEINHQVKKDIDILCQRLLEYNENTFGKFMREITNEHEERVKANKKLRYEVEEKKIELREAEKILASLKSHSTH</sequence>
<gene>
    <name evidence="2" type="ORF">GMARGA_LOCUS1679</name>
</gene>
<accession>A0ABM8W016</accession>
<reference evidence="2 3" key="1">
    <citation type="submission" date="2021-06" db="EMBL/GenBank/DDBJ databases">
        <authorList>
            <person name="Kallberg Y."/>
            <person name="Tangrot J."/>
            <person name="Rosling A."/>
        </authorList>
    </citation>
    <scope>NUCLEOTIDE SEQUENCE [LARGE SCALE GENOMIC DNA]</scope>
    <source>
        <strain evidence="2 3">120-4 pot B 10/14</strain>
    </source>
</reference>